<dbReference type="InterPro" id="IPR003870">
    <property type="entry name" value="DUF222"/>
</dbReference>
<evidence type="ECO:0000313" key="5">
    <source>
        <dbReference type="Proteomes" id="UP000475214"/>
    </source>
</evidence>
<keyword evidence="5" id="KW-1185">Reference proteome</keyword>
<dbReference type="GO" id="GO:0003676">
    <property type="term" value="F:nucleic acid binding"/>
    <property type="evidence" value="ECO:0007669"/>
    <property type="project" value="InterPro"/>
</dbReference>
<feature type="domain" description="HNH nuclease" evidence="3">
    <location>
        <begin position="497"/>
        <end position="549"/>
    </location>
</feature>
<dbReference type="InterPro" id="IPR003615">
    <property type="entry name" value="HNH_nuc"/>
</dbReference>
<feature type="region of interest" description="Disordered" evidence="2">
    <location>
        <begin position="567"/>
        <end position="596"/>
    </location>
</feature>
<evidence type="ECO:0000256" key="2">
    <source>
        <dbReference type="SAM" id="MobiDB-lite"/>
    </source>
</evidence>
<dbReference type="AlphaFoldDB" id="A0A6L9S631"/>
<organism evidence="4 5">
    <name type="scientific">Phytoactinopolyspora halotolerans</name>
    <dbReference type="NCBI Taxonomy" id="1981512"/>
    <lineage>
        <taxon>Bacteria</taxon>
        <taxon>Bacillati</taxon>
        <taxon>Actinomycetota</taxon>
        <taxon>Actinomycetes</taxon>
        <taxon>Jiangellales</taxon>
        <taxon>Jiangellaceae</taxon>
        <taxon>Phytoactinopolyspora</taxon>
    </lineage>
</organism>
<gene>
    <name evidence="4" type="ORF">G1H10_10545</name>
</gene>
<dbReference type="Proteomes" id="UP000475214">
    <property type="component" value="Unassembled WGS sequence"/>
</dbReference>
<reference evidence="4 5" key="1">
    <citation type="submission" date="2020-02" db="EMBL/GenBank/DDBJ databases">
        <authorList>
            <person name="Li X.-J."/>
            <person name="Han X.-M."/>
        </authorList>
    </citation>
    <scope>NUCLEOTIDE SEQUENCE [LARGE SCALE GENOMIC DNA]</scope>
    <source>
        <strain evidence="4 5">CCTCC AB 2017055</strain>
    </source>
</reference>
<feature type="compositionally biased region" description="Polar residues" evidence="2">
    <location>
        <begin position="20"/>
        <end position="29"/>
    </location>
</feature>
<dbReference type="EMBL" id="JAAGOA010000006">
    <property type="protein sequence ID" value="NEE00606.1"/>
    <property type="molecule type" value="Genomic_DNA"/>
</dbReference>
<protein>
    <submittedName>
        <fullName evidence="4">DUF222 domain-containing protein</fullName>
    </submittedName>
</protein>
<dbReference type="GO" id="GO:0004519">
    <property type="term" value="F:endonuclease activity"/>
    <property type="evidence" value="ECO:0007669"/>
    <property type="project" value="InterPro"/>
</dbReference>
<dbReference type="Gene3D" id="1.10.30.50">
    <property type="match status" value="1"/>
</dbReference>
<name>A0A6L9S631_9ACTN</name>
<sequence>MFDSSHHSSPDGPGEATGAGSASRTSGNANGFADTPGRSDGAHDDRGRGADMPGEGDGGRSCGQGSDHGGSGQGGERSSGGGGGHPVFEVLDMLDAGFDQGREVDAAGLTDEDLAVAIRRVHAVAARQAEVFTRLVAESDTRDLGRRMGASSSTAWLREVLNLRPGVAKACVDLGHRLTPPAPVQDWGASVTAVKNGRTMPATLAGMVEGAISYEHAVVIAKTMAKIPTDIPTDDAARAEQDLAAFAREYDPATLQRLADHLLHVLTSDSLEDRDERAQRKRSLRISDRGDGTVRITGLLGTEAAAIVRSALDPLAAPEPGNDGEKDQRAADQRLADALTELARRALTTDTLPTRHGHPTQLLLLANLHTLLDHTSDTDDDADGVHVDNADTDRCGVDAHVDGAHIDDGDDGAGGVGGEGGVFTAGGCPHPDTPPRWLQDTWARRFGVAPAELTHGGPISSAALRRLACDADITTILVDQHGVPLRVGRTERLVTPGIYTALIARDRGCAFPGCTRPPAWTQAHHIDHWADGGPTDLENLVLVCTHHHRVIHHGGWEVRLGTDGHPEFLPPPWVDPDRTPRRNTQPRHDHQPPPHT</sequence>
<evidence type="ECO:0000259" key="3">
    <source>
        <dbReference type="SMART" id="SM00507"/>
    </source>
</evidence>
<comment type="similarity">
    <text evidence="1">Belongs to the Rv1128c/1148c/1588c/1702c/1945/3466 family.</text>
</comment>
<dbReference type="InterPro" id="IPR002711">
    <property type="entry name" value="HNH"/>
</dbReference>
<dbReference type="SMART" id="SM00507">
    <property type="entry name" value="HNHc"/>
    <property type="match status" value="1"/>
</dbReference>
<accession>A0A6L9S631</accession>
<feature type="region of interest" description="Disordered" evidence="2">
    <location>
        <begin position="1"/>
        <end position="88"/>
    </location>
</feature>
<dbReference type="RefSeq" id="WP_163736617.1">
    <property type="nucleotide sequence ID" value="NZ_JAAGOA010000006.1"/>
</dbReference>
<dbReference type="Pfam" id="PF02720">
    <property type="entry name" value="DUF222"/>
    <property type="match status" value="2"/>
</dbReference>
<feature type="compositionally biased region" description="Basic and acidic residues" evidence="2">
    <location>
        <begin position="575"/>
        <end position="596"/>
    </location>
</feature>
<comment type="caution">
    <text evidence="4">The sequence shown here is derived from an EMBL/GenBank/DDBJ whole genome shotgun (WGS) entry which is preliminary data.</text>
</comment>
<feature type="compositionally biased region" description="Gly residues" evidence="2">
    <location>
        <begin position="55"/>
        <end position="85"/>
    </location>
</feature>
<feature type="compositionally biased region" description="Basic and acidic residues" evidence="2">
    <location>
        <begin position="40"/>
        <end position="49"/>
    </location>
</feature>
<dbReference type="CDD" id="cd00085">
    <property type="entry name" value="HNHc"/>
    <property type="match status" value="1"/>
</dbReference>
<evidence type="ECO:0000256" key="1">
    <source>
        <dbReference type="ARBA" id="ARBA00023450"/>
    </source>
</evidence>
<dbReference type="Pfam" id="PF01844">
    <property type="entry name" value="HNH"/>
    <property type="match status" value="1"/>
</dbReference>
<evidence type="ECO:0000313" key="4">
    <source>
        <dbReference type="EMBL" id="NEE00606.1"/>
    </source>
</evidence>
<proteinExistence type="inferred from homology"/>
<dbReference type="GO" id="GO:0008270">
    <property type="term" value="F:zinc ion binding"/>
    <property type="evidence" value="ECO:0007669"/>
    <property type="project" value="InterPro"/>
</dbReference>